<protein>
    <submittedName>
        <fullName evidence="2">HPSE-like protein</fullName>
    </submittedName>
</protein>
<dbReference type="Pfam" id="PF03662">
    <property type="entry name" value="Glyco_hydro_79n"/>
    <property type="match status" value="2"/>
</dbReference>
<dbReference type="EMBL" id="CP111023">
    <property type="protein sequence ID" value="WAR21373.1"/>
    <property type="molecule type" value="Genomic_DNA"/>
</dbReference>
<organism evidence="2 3">
    <name type="scientific">Mya arenaria</name>
    <name type="common">Soft-shell clam</name>
    <dbReference type="NCBI Taxonomy" id="6604"/>
    <lineage>
        <taxon>Eukaryota</taxon>
        <taxon>Metazoa</taxon>
        <taxon>Spiralia</taxon>
        <taxon>Lophotrochozoa</taxon>
        <taxon>Mollusca</taxon>
        <taxon>Bivalvia</taxon>
        <taxon>Autobranchia</taxon>
        <taxon>Heteroconchia</taxon>
        <taxon>Euheterodonta</taxon>
        <taxon>Imparidentia</taxon>
        <taxon>Neoheterodontei</taxon>
        <taxon>Myida</taxon>
        <taxon>Myoidea</taxon>
        <taxon>Myidae</taxon>
        <taxon>Mya</taxon>
    </lineage>
</organism>
<sequence>MNDTAEFFDEIHQFVTSVSWDLIFDLNVLLRTNDHWNPTNAMELMNYTIKKGYKMAGWELGNEPNAFYHLIKYKLDAHRLAKDYLKLKKALTSLHLYENSVVLGPYYINGRTATLDQFYDPTVLNSFGSELVTAVNITRTLGTKAPIWLGETSSAWGGGAPGISDRYVAGFMWLDKLGLAARFGVDVVVRQSFYGGHYALLDQHTLQPNPDYWLSLLYKTLVGQGVLNVTKPESSGTLRVYAHCTNTHRSAYPAGSVTLIVLNVGSSEM</sequence>
<comment type="similarity">
    <text evidence="1">Belongs to the glycosyl hydrolase 79 family.</text>
</comment>
<name>A0ABY7FGS4_MYAAR</name>
<dbReference type="SUPFAM" id="SSF51445">
    <property type="entry name" value="(Trans)glycosidases"/>
    <property type="match status" value="1"/>
</dbReference>
<reference evidence="2" key="1">
    <citation type="submission" date="2022-11" db="EMBL/GenBank/DDBJ databases">
        <title>Centuries of genome instability and evolution in soft-shell clam transmissible cancer (bioRxiv).</title>
        <authorList>
            <person name="Hart S.F.M."/>
            <person name="Yonemitsu M.A."/>
            <person name="Giersch R.M."/>
            <person name="Beal B.F."/>
            <person name="Arriagada G."/>
            <person name="Davis B.W."/>
            <person name="Ostrander E.A."/>
            <person name="Goff S.P."/>
            <person name="Metzger M.J."/>
        </authorList>
    </citation>
    <scope>NUCLEOTIDE SEQUENCE</scope>
    <source>
        <strain evidence="2">MELC-2E11</strain>
        <tissue evidence="2">Siphon/mantle</tissue>
    </source>
</reference>
<evidence type="ECO:0000313" key="3">
    <source>
        <dbReference type="Proteomes" id="UP001164746"/>
    </source>
</evidence>
<dbReference type="Gene3D" id="3.20.20.80">
    <property type="entry name" value="Glycosidases"/>
    <property type="match status" value="1"/>
</dbReference>
<keyword evidence="3" id="KW-1185">Reference proteome</keyword>
<dbReference type="InterPro" id="IPR017853">
    <property type="entry name" value="GH"/>
</dbReference>
<dbReference type="PANTHER" id="PTHR46145:SF4">
    <property type="entry name" value="HEPARANASE"/>
    <property type="match status" value="1"/>
</dbReference>
<gene>
    <name evidence="2" type="ORF">MAR_015347</name>
</gene>
<dbReference type="PANTHER" id="PTHR46145">
    <property type="entry name" value="HEPARANASE"/>
    <property type="match status" value="1"/>
</dbReference>
<evidence type="ECO:0000313" key="2">
    <source>
        <dbReference type="EMBL" id="WAR21373.1"/>
    </source>
</evidence>
<accession>A0ABY7FGS4</accession>
<dbReference type="Proteomes" id="UP001164746">
    <property type="component" value="Chromosome 12"/>
</dbReference>
<dbReference type="InterPro" id="IPR005199">
    <property type="entry name" value="Glyco_hydro_79"/>
</dbReference>
<evidence type="ECO:0000256" key="1">
    <source>
        <dbReference type="ARBA" id="ARBA00009800"/>
    </source>
</evidence>
<proteinExistence type="inferred from homology"/>